<gene>
    <name evidence="2" type="ORF">H9950_05755</name>
</gene>
<keyword evidence="1" id="KW-0732">Signal</keyword>
<evidence type="ECO:0000313" key="2">
    <source>
        <dbReference type="EMBL" id="HJA85685.1"/>
    </source>
</evidence>
<name>A0A9D2KWC3_9BACE</name>
<accession>A0A9D2KWC3</accession>
<organism evidence="2 3">
    <name type="scientific">Candidatus Bacteroides avicola</name>
    <dbReference type="NCBI Taxonomy" id="2838468"/>
    <lineage>
        <taxon>Bacteria</taxon>
        <taxon>Pseudomonadati</taxon>
        <taxon>Bacteroidota</taxon>
        <taxon>Bacteroidia</taxon>
        <taxon>Bacteroidales</taxon>
        <taxon>Bacteroidaceae</taxon>
        <taxon>Bacteroides</taxon>
    </lineage>
</organism>
<dbReference type="PROSITE" id="PS51257">
    <property type="entry name" value="PROKAR_LIPOPROTEIN"/>
    <property type="match status" value="1"/>
</dbReference>
<dbReference type="PANTHER" id="PTHR41339">
    <property type="entry name" value="LIPL48"/>
    <property type="match status" value="1"/>
</dbReference>
<dbReference type="InterPro" id="IPR011050">
    <property type="entry name" value="Pectin_lyase_fold/virulence"/>
</dbReference>
<evidence type="ECO:0000256" key="1">
    <source>
        <dbReference type="SAM" id="SignalP"/>
    </source>
</evidence>
<reference evidence="2" key="1">
    <citation type="journal article" date="2021" name="PeerJ">
        <title>Extensive microbial diversity within the chicken gut microbiome revealed by metagenomics and culture.</title>
        <authorList>
            <person name="Gilroy R."/>
            <person name="Ravi A."/>
            <person name="Getino M."/>
            <person name="Pursley I."/>
            <person name="Horton D.L."/>
            <person name="Alikhan N.F."/>
            <person name="Baker D."/>
            <person name="Gharbi K."/>
            <person name="Hall N."/>
            <person name="Watson M."/>
            <person name="Adriaenssens E.M."/>
            <person name="Foster-Nyarko E."/>
            <person name="Jarju S."/>
            <person name="Secka A."/>
            <person name="Antonio M."/>
            <person name="Oren A."/>
            <person name="Chaudhuri R.R."/>
            <person name="La Ragione R."/>
            <person name="Hildebrand F."/>
            <person name="Pallen M.J."/>
        </authorList>
    </citation>
    <scope>NUCLEOTIDE SEQUENCE</scope>
    <source>
        <strain evidence="2">ChiHjej12B11-9795</strain>
    </source>
</reference>
<dbReference type="PANTHER" id="PTHR41339:SF1">
    <property type="entry name" value="SECRETED PROTEIN"/>
    <property type="match status" value="1"/>
</dbReference>
<sequence>MKTMNRTLFSMAFLAGMTLFAACSDDENGNNGDNGDNNNQENLLTGEITEDVTLASGQTYTLNGVYRVKEGATLNIEPGVTIIAQYDDQVDYILVEQGARINAEGTASNPIVMTSNHEEPGAWGGIHICGRAHTNAEGGTGSSEIGNATYGGNDDADNSGTLRYVRVEYTGYAFDEEHEANGISFYGVGNGTTVDHCQAYKGSDDGFEFFGGSVNVSNMVVVSCSDDSFDWTEGWNGTGTNLMAYQEAESTLGYACDCLIEADNNGDNNAATPVAHPDLSNLVLVGNGAEGRGVRLREGTEVSMDNAQICGKTMPLTVETELTENALADGTSVLTNITISADLVSNEGIYTNDSFLAGEGNTVDATLSFASLDDVINACTWIEGSWVKVD</sequence>
<feature type="chain" id="PRO_5039194389" description="Right-handed parallel beta-helix repeat-containing protein" evidence="1">
    <location>
        <begin position="22"/>
        <end position="390"/>
    </location>
</feature>
<comment type="caution">
    <text evidence="2">The sequence shown here is derived from an EMBL/GenBank/DDBJ whole genome shotgun (WGS) entry which is preliminary data.</text>
</comment>
<dbReference type="Proteomes" id="UP000823862">
    <property type="component" value="Unassembled WGS sequence"/>
</dbReference>
<evidence type="ECO:0008006" key="4">
    <source>
        <dbReference type="Google" id="ProtNLM"/>
    </source>
</evidence>
<feature type="signal peptide" evidence="1">
    <location>
        <begin position="1"/>
        <end position="21"/>
    </location>
</feature>
<dbReference type="EMBL" id="DWZI01000033">
    <property type="protein sequence ID" value="HJA85685.1"/>
    <property type="molecule type" value="Genomic_DNA"/>
</dbReference>
<dbReference type="AlphaFoldDB" id="A0A9D2KWC3"/>
<dbReference type="SUPFAM" id="SSF51126">
    <property type="entry name" value="Pectin lyase-like"/>
    <property type="match status" value="1"/>
</dbReference>
<reference evidence="2" key="2">
    <citation type="submission" date="2021-04" db="EMBL/GenBank/DDBJ databases">
        <authorList>
            <person name="Gilroy R."/>
        </authorList>
    </citation>
    <scope>NUCLEOTIDE SEQUENCE</scope>
    <source>
        <strain evidence="2">ChiHjej12B11-9795</strain>
    </source>
</reference>
<protein>
    <recommendedName>
        <fullName evidence="4">Right-handed parallel beta-helix repeat-containing protein</fullName>
    </recommendedName>
</protein>
<evidence type="ECO:0000313" key="3">
    <source>
        <dbReference type="Proteomes" id="UP000823862"/>
    </source>
</evidence>
<proteinExistence type="predicted"/>